<evidence type="ECO:0000256" key="3">
    <source>
        <dbReference type="ARBA" id="ARBA00022692"/>
    </source>
</evidence>
<gene>
    <name evidence="8" type="ORF">SMRZ_LOCUS11707</name>
</gene>
<proteinExistence type="inferred from homology"/>
<dbReference type="Proteomes" id="UP000277204">
    <property type="component" value="Unassembled WGS sequence"/>
</dbReference>
<dbReference type="GO" id="GO:0005764">
    <property type="term" value="C:lysosome"/>
    <property type="evidence" value="ECO:0007669"/>
    <property type="project" value="TreeGrafter"/>
</dbReference>
<dbReference type="Pfam" id="PF13965">
    <property type="entry name" value="SID-1_RNA_chan"/>
    <property type="match status" value="1"/>
</dbReference>
<comment type="similarity">
    <text evidence="2">Belongs to the SID1 family.</text>
</comment>
<protein>
    <submittedName>
        <fullName evidence="8">Uncharacterized protein</fullName>
    </submittedName>
</protein>
<dbReference type="GO" id="GO:0003725">
    <property type="term" value="F:double-stranded RNA binding"/>
    <property type="evidence" value="ECO:0007669"/>
    <property type="project" value="TreeGrafter"/>
</dbReference>
<evidence type="ECO:0000256" key="1">
    <source>
        <dbReference type="ARBA" id="ARBA00004141"/>
    </source>
</evidence>
<evidence type="ECO:0000256" key="5">
    <source>
        <dbReference type="ARBA" id="ARBA00022989"/>
    </source>
</evidence>
<dbReference type="GO" id="GO:0051033">
    <property type="term" value="F:RNA transmembrane transporter activity"/>
    <property type="evidence" value="ECO:0007669"/>
    <property type="project" value="TreeGrafter"/>
</dbReference>
<dbReference type="AlphaFoldDB" id="A0A183M6N2"/>
<evidence type="ECO:0000313" key="9">
    <source>
        <dbReference type="Proteomes" id="UP000277204"/>
    </source>
</evidence>
<keyword evidence="5" id="KW-1133">Transmembrane helix</keyword>
<keyword evidence="3" id="KW-0812">Transmembrane</keyword>
<evidence type="ECO:0000256" key="2">
    <source>
        <dbReference type="ARBA" id="ARBA00006618"/>
    </source>
</evidence>
<dbReference type="InterPro" id="IPR025958">
    <property type="entry name" value="SID1_TM_fam"/>
</dbReference>
<dbReference type="PANTHER" id="PTHR12185">
    <property type="entry name" value="SID1 TRANSMEMBRANE FAMILY MEMEBER"/>
    <property type="match status" value="1"/>
</dbReference>
<keyword evidence="6" id="KW-0472">Membrane</keyword>
<sequence length="153" mass="16927">MCSLEFVIRVHVVNYNPKLDYPMLVVIKQVDNVMSFQAPMVLNSMPGVERSIVVSPAEPIYLRYLYPPEKNSAEIKVVSKSDICMVLSIQKLQCPVNDLSDTVGNTGLHQTVTTLGAISIDVTQFLKGFFLVLVLKPTDYACSGIEDLIPPLP</sequence>
<feature type="non-terminal residue" evidence="8">
    <location>
        <position position="153"/>
    </location>
</feature>
<evidence type="ECO:0000256" key="7">
    <source>
        <dbReference type="ARBA" id="ARBA00023180"/>
    </source>
</evidence>
<evidence type="ECO:0000313" key="8">
    <source>
        <dbReference type="EMBL" id="VDO96668.1"/>
    </source>
</evidence>
<organism evidence="8 9">
    <name type="scientific">Schistosoma margrebowiei</name>
    <dbReference type="NCBI Taxonomy" id="48269"/>
    <lineage>
        <taxon>Eukaryota</taxon>
        <taxon>Metazoa</taxon>
        <taxon>Spiralia</taxon>
        <taxon>Lophotrochozoa</taxon>
        <taxon>Platyhelminthes</taxon>
        <taxon>Trematoda</taxon>
        <taxon>Digenea</taxon>
        <taxon>Strigeidida</taxon>
        <taxon>Schistosomatoidea</taxon>
        <taxon>Schistosomatidae</taxon>
        <taxon>Schistosoma</taxon>
    </lineage>
</organism>
<dbReference type="STRING" id="48269.A0A183M6N2"/>
<comment type="subcellular location">
    <subcellularLocation>
        <location evidence="1">Membrane</location>
        <topology evidence="1">Multi-pass membrane protein</topology>
    </subcellularLocation>
</comment>
<evidence type="ECO:0000256" key="4">
    <source>
        <dbReference type="ARBA" id="ARBA00022729"/>
    </source>
</evidence>
<dbReference type="PANTHER" id="PTHR12185:SF14">
    <property type="entry name" value="CHOLESTEROL UPTAKE PROTEIN 1"/>
    <property type="match status" value="1"/>
</dbReference>
<reference evidence="8 9" key="1">
    <citation type="submission" date="2018-11" db="EMBL/GenBank/DDBJ databases">
        <authorList>
            <consortium name="Pathogen Informatics"/>
        </authorList>
    </citation>
    <scope>NUCLEOTIDE SEQUENCE [LARGE SCALE GENOMIC DNA]</scope>
    <source>
        <strain evidence="8 9">Zambia</strain>
    </source>
</reference>
<keyword evidence="9" id="KW-1185">Reference proteome</keyword>
<evidence type="ECO:0000256" key="6">
    <source>
        <dbReference type="ARBA" id="ARBA00023136"/>
    </source>
</evidence>
<name>A0A183M6N2_9TREM</name>
<keyword evidence="7" id="KW-0325">Glycoprotein</keyword>
<accession>A0A183M6N2</accession>
<dbReference type="EMBL" id="UZAI01006763">
    <property type="protein sequence ID" value="VDO96668.1"/>
    <property type="molecule type" value="Genomic_DNA"/>
</dbReference>
<dbReference type="GO" id="GO:0005886">
    <property type="term" value="C:plasma membrane"/>
    <property type="evidence" value="ECO:0007669"/>
    <property type="project" value="TreeGrafter"/>
</dbReference>
<keyword evidence="4" id="KW-0732">Signal</keyword>